<evidence type="ECO:0000259" key="1">
    <source>
        <dbReference type="Pfam" id="PF05368"/>
    </source>
</evidence>
<dbReference type="InterPro" id="IPR008030">
    <property type="entry name" value="NmrA-like"/>
</dbReference>
<feature type="domain" description="NmrA-like" evidence="1">
    <location>
        <begin position="3"/>
        <end position="241"/>
    </location>
</feature>
<keyword evidence="3" id="KW-1185">Reference proteome</keyword>
<organism evidence="2 3">
    <name type="scientific">Piscinibacter aquaticus</name>
    <dbReference type="NCBI Taxonomy" id="392597"/>
    <lineage>
        <taxon>Bacteria</taxon>
        <taxon>Pseudomonadati</taxon>
        <taxon>Pseudomonadota</taxon>
        <taxon>Betaproteobacteria</taxon>
        <taxon>Burkholderiales</taxon>
        <taxon>Sphaerotilaceae</taxon>
        <taxon>Piscinibacter</taxon>
    </lineage>
</organism>
<protein>
    <submittedName>
        <fullName evidence="2">NAD-dependent epimerase/dehydratase family protein</fullName>
    </submittedName>
</protein>
<dbReference type="PANTHER" id="PTHR43162:SF1">
    <property type="entry name" value="PRESTALK A DIFFERENTIATION PROTEIN A"/>
    <property type="match status" value="1"/>
</dbReference>
<dbReference type="Gene3D" id="3.90.25.10">
    <property type="entry name" value="UDP-galactose 4-epimerase, domain 1"/>
    <property type="match status" value="1"/>
</dbReference>
<sequence length="287" mass="30996">MTTTLVIGASGTVGSELARLLAAQGQTVRRATSRAPASADQVQIDLARGTGIAAALQGVDRAFLLAPPGHTHQHELLGPVIDAARERGLRRVVLMSAMGANADDSAAAPRRAAARALGPAWNVIRPNWFMQNFNTFWLHGIQTQGRILLPVGRAKGSFIDARDIAAVAASLLTRDDLANRDFDLTGAEALDHDEVAAILSRETGRDIRYQEITPEAMLEGLLQAGLPNDYAEFLVLILGFFKAGYAERTTDAVQAITGRAPRRFADYARDHRSALAELSQRRRRRGG</sequence>
<name>A0A5C6U067_9BURK</name>
<proteinExistence type="predicted"/>
<evidence type="ECO:0000313" key="3">
    <source>
        <dbReference type="Proteomes" id="UP000321832"/>
    </source>
</evidence>
<evidence type="ECO:0000313" key="2">
    <source>
        <dbReference type="EMBL" id="TXC65188.1"/>
    </source>
</evidence>
<dbReference type="Pfam" id="PF05368">
    <property type="entry name" value="NmrA"/>
    <property type="match status" value="1"/>
</dbReference>
<dbReference type="PANTHER" id="PTHR43162">
    <property type="match status" value="1"/>
</dbReference>
<dbReference type="Proteomes" id="UP000321832">
    <property type="component" value="Unassembled WGS sequence"/>
</dbReference>
<dbReference type="Gene3D" id="3.40.50.720">
    <property type="entry name" value="NAD(P)-binding Rossmann-like Domain"/>
    <property type="match status" value="1"/>
</dbReference>
<reference evidence="2 3" key="1">
    <citation type="submission" date="2019-08" db="EMBL/GenBank/DDBJ databases">
        <authorList>
            <person name="Khan S.A."/>
            <person name="Jeon C.O."/>
            <person name="Jeong S.E."/>
        </authorList>
    </citation>
    <scope>NUCLEOTIDE SEQUENCE [LARGE SCALE GENOMIC DNA]</scope>
    <source>
        <strain evidence="3">IMCC1728</strain>
    </source>
</reference>
<dbReference type="AlphaFoldDB" id="A0A5C6U067"/>
<dbReference type="SUPFAM" id="SSF51735">
    <property type="entry name" value="NAD(P)-binding Rossmann-fold domains"/>
    <property type="match status" value="1"/>
</dbReference>
<gene>
    <name evidence="2" type="ORF">FSC37_00715</name>
</gene>
<accession>A0A5C6U067</accession>
<dbReference type="InterPro" id="IPR036291">
    <property type="entry name" value="NAD(P)-bd_dom_sf"/>
</dbReference>
<comment type="caution">
    <text evidence="2">The sequence shown here is derived from an EMBL/GenBank/DDBJ whole genome shotgun (WGS) entry which is preliminary data.</text>
</comment>
<dbReference type="EMBL" id="VOPW01000001">
    <property type="protein sequence ID" value="TXC65188.1"/>
    <property type="molecule type" value="Genomic_DNA"/>
</dbReference>
<dbReference type="InterPro" id="IPR051604">
    <property type="entry name" value="Ergot_Alk_Oxidoreductase"/>
</dbReference>